<evidence type="ECO:0008006" key="3">
    <source>
        <dbReference type="Google" id="ProtNLM"/>
    </source>
</evidence>
<sequence length="394" mass="41518">MPDLDSRLARERAELLDTIAQPPLAKIGERAAAHRRRRRARRTGIALAVLAVTATVGLRPWADHERPPPPAEDRDPPGVVYTDAGITINGLTGDRVLDPVGHISDVEFTDPDHGYVVVQCPVRTPCAPSLARTTDGGLTWSLATMPPATDDLDLVAFPDGRLVLSGYVSADEGQTWQATPRSAGRPAAAEQGQLLRLGAGAVEVWSPEYGNRGELQTQPSGLAVSWVAATATADGAWWAGGLLDGAPAVAVTRDQGRTWTVTPLGAAGARVQVAVLGAYAYATVLGENGSIQAIFQSTDSGRHLRRTTTGRVGTPAALSGEAVPLLDGRLLVAGDDHKWYVSADGRTFTQAVGTLPAVGRLARTPAGYVAYDLFNAGWAAYSADGSTWRKLQIN</sequence>
<gene>
    <name evidence="1" type="ORF">Prum_048640</name>
</gene>
<keyword evidence="2" id="KW-1185">Reference proteome</keyword>
<name>A0A6V8L1Q9_9ACTN</name>
<accession>A0A6V8L1Q9</accession>
<dbReference type="InterPro" id="IPR015943">
    <property type="entry name" value="WD40/YVTN_repeat-like_dom_sf"/>
</dbReference>
<evidence type="ECO:0000313" key="2">
    <source>
        <dbReference type="Proteomes" id="UP000482960"/>
    </source>
</evidence>
<dbReference type="Gene3D" id="2.130.10.10">
    <property type="entry name" value="YVTN repeat-like/Quinoprotein amine dehydrogenase"/>
    <property type="match status" value="1"/>
</dbReference>
<dbReference type="CDD" id="cd15482">
    <property type="entry name" value="Sialidase_non-viral"/>
    <property type="match status" value="1"/>
</dbReference>
<dbReference type="SUPFAM" id="SSF50939">
    <property type="entry name" value="Sialidases"/>
    <property type="match status" value="1"/>
</dbReference>
<evidence type="ECO:0000313" key="1">
    <source>
        <dbReference type="EMBL" id="GFJ91222.1"/>
    </source>
</evidence>
<organism evidence="1 2">
    <name type="scientific">Phytohabitans rumicis</name>
    <dbReference type="NCBI Taxonomy" id="1076125"/>
    <lineage>
        <taxon>Bacteria</taxon>
        <taxon>Bacillati</taxon>
        <taxon>Actinomycetota</taxon>
        <taxon>Actinomycetes</taxon>
        <taxon>Micromonosporales</taxon>
        <taxon>Micromonosporaceae</taxon>
    </lineage>
</organism>
<dbReference type="AlphaFoldDB" id="A0A6V8L1Q9"/>
<proteinExistence type="predicted"/>
<dbReference type="EMBL" id="BLPG01000001">
    <property type="protein sequence ID" value="GFJ91222.1"/>
    <property type="molecule type" value="Genomic_DNA"/>
</dbReference>
<reference evidence="1 2" key="2">
    <citation type="submission" date="2020-03" db="EMBL/GenBank/DDBJ databases">
        <authorList>
            <person name="Ichikawa N."/>
            <person name="Kimura A."/>
            <person name="Kitahashi Y."/>
            <person name="Uohara A."/>
        </authorList>
    </citation>
    <scope>NUCLEOTIDE SEQUENCE [LARGE SCALE GENOMIC DNA]</scope>
    <source>
        <strain evidence="1 2">NBRC 108638</strain>
    </source>
</reference>
<comment type="caution">
    <text evidence="1">The sequence shown here is derived from an EMBL/GenBank/DDBJ whole genome shotgun (WGS) entry which is preliminary data.</text>
</comment>
<reference evidence="1 2" key="1">
    <citation type="submission" date="2020-03" db="EMBL/GenBank/DDBJ databases">
        <title>Whole genome shotgun sequence of Phytohabitans rumicis NBRC 108638.</title>
        <authorList>
            <person name="Komaki H."/>
            <person name="Tamura T."/>
        </authorList>
    </citation>
    <scope>NUCLEOTIDE SEQUENCE [LARGE SCALE GENOMIC DNA]</scope>
    <source>
        <strain evidence="1 2">NBRC 108638</strain>
    </source>
</reference>
<protein>
    <recommendedName>
        <fullName evidence="3">Photosynthesis system II assembly factor Ycf48/Hcf136-like domain-containing protein</fullName>
    </recommendedName>
</protein>
<dbReference type="RefSeq" id="WP_173078369.1">
    <property type="nucleotide sequence ID" value="NZ_BAABJB010000010.1"/>
</dbReference>
<dbReference type="InterPro" id="IPR036278">
    <property type="entry name" value="Sialidase_sf"/>
</dbReference>
<dbReference type="Proteomes" id="UP000482960">
    <property type="component" value="Unassembled WGS sequence"/>
</dbReference>